<proteinExistence type="predicted"/>
<dbReference type="EMBL" id="JADIMV010000111">
    <property type="protein sequence ID" value="MBO8440276.1"/>
    <property type="molecule type" value="Genomic_DNA"/>
</dbReference>
<reference evidence="2" key="1">
    <citation type="submission" date="2020-10" db="EMBL/GenBank/DDBJ databases">
        <authorList>
            <person name="Gilroy R."/>
        </authorList>
    </citation>
    <scope>NUCLEOTIDE SEQUENCE</scope>
    <source>
        <strain evidence="2">3924</strain>
    </source>
</reference>
<keyword evidence="1" id="KW-0472">Membrane</keyword>
<protein>
    <submittedName>
        <fullName evidence="2">Uncharacterized protein</fullName>
    </submittedName>
</protein>
<accession>A0A940DKP9</accession>
<organism evidence="2 3">
    <name type="scientific">Candidatus Aphodosoma intestinipullorum</name>
    <dbReference type="NCBI Taxonomy" id="2840674"/>
    <lineage>
        <taxon>Bacteria</taxon>
        <taxon>Pseudomonadati</taxon>
        <taxon>Bacteroidota</taxon>
        <taxon>Bacteroidia</taxon>
        <taxon>Bacteroidales</taxon>
        <taxon>Candidatus Aphodosoma</taxon>
    </lineage>
</organism>
<gene>
    <name evidence="2" type="ORF">IAC51_06450</name>
</gene>
<dbReference type="AlphaFoldDB" id="A0A940DKP9"/>
<feature type="transmembrane region" description="Helical" evidence="1">
    <location>
        <begin position="88"/>
        <end position="106"/>
    </location>
</feature>
<feature type="transmembrane region" description="Helical" evidence="1">
    <location>
        <begin position="12"/>
        <end position="31"/>
    </location>
</feature>
<dbReference type="Proteomes" id="UP000712007">
    <property type="component" value="Unassembled WGS sequence"/>
</dbReference>
<evidence type="ECO:0000313" key="3">
    <source>
        <dbReference type="Proteomes" id="UP000712007"/>
    </source>
</evidence>
<name>A0A940DKP9_9BACT</name>
<feature type="transmembrane region" description="Helical" evidence="1">
    <location>
        <begin position="134"/>
        <end position="153"/>
    </location>
</feature>
<feature type="transmembrane region" description="Helical" evidence="1">
    <location>
        <begin position="51"/>
        <end position="76"/>
    </location>
</feature>
<comment type="caution">
    <text evidence="2">The sequence shown here is derived from an EMBL/GenBank/DDBJ whole genome shotgun (WGS) entry which is preliminary data.</text>
</comment>
<reference evidence="2" key="2">
    <citation type="journal article" date="2021" name="PeerJ">
        <title>Extensive microbial diversity within the chicken gut microbiome revealed by metagenomics and culture.</title>
        <authorList>
            <person name="Gilroy R."/>
            <person name="Ravi A."/>
            <person name="Getino M."/>
            <person name="Pursley I."/>
            <person name="Horton D.L."/>
            <person name="Alikhan N.F."/>
            <person name="Baker D."/>
            <person name="Gharbi K."/>
            <person name="Hall N."/>
            <person name="Watson M."/>
            <person name="Adriaenssens E.M."/>
            <person name="Foster-Nyarko E."/>
            <person name="Jarju S."/>
            <person name="Secka A."/>
            <person name="Antonio M."/>
            <person name="Oren A."/>
            <person name="Chaudhuri R.R."/>
            <person name="La Ragione R."/>
            <person name="Hildebrand F."/>
            <person name="Pallen M.J."/>
        </authorList>
    </citation>
    <scope>NUCLEOTIDE SEQUENCE</scope>
    <source>
        <strain evidence="2">3924</strain>
    </source>
</reference>
<keyword evidence="1" id="KW-0812">Transmembrane</keyword>
<evidence type="ECO:0000256" key="1">
    <source>
        <dbReference type="SAM" id="Phobius"/>
    </source>
</evidence>
<evidence type="ECO:0000313" key="2">
    <source>
        <dbReference type="EMBL" id="MBO8440276.1"/>
    </source>
</evidence>
<sequence>MRKFVKIFPKILMWVLFGLSLIVVGLFFLGGSHSEIINGEELNAPDYTNTLIVWCYILSAIAISVTIVVTLIRFVMNFKDDPKKGLKSLAIIVSLIVVILISWNLGSPEKVEIIGYEGTANEGVMAQFSDMCLYVMYILCAGTVLAMFGSALYSKLRD</sequence>
<keyword evidence="1" id="KW-1133">Transmembrane helix</keyword>